<gene>
    <name evidence="1" type="ORF">VO63_13635</name>
</gene>
<comment type="caution">
    <text evidence="1">The sequence shown here is derived from an EMBL/GenBank/DDBJ whole genome shotgun (WGS) entry which is preliminary data.</text>
</comment>
<dbReference type="InterPro" id="IPR046220">
    <property type="entry name" value="DUF6253"/>
</dbReference>
<dbReference type="AlphaFoldDB" id="A0A2P2GP28"/>
<name>A0A2P2GP28_STREW</name>
<dbReference type="OrthoDB" id="4243529at2"/>
<dbReference type="Proteomes" id="UP000265325">
    <property type="component" value="Unassembled WGS sequence"/>
</dbReference>
<reference evidence="1 2" key="1">
    <citation type="submission" date="2015-05" db="EMBL/GenBank/DDBJ databases">
        <title>Draft Genome assembly of Streptomyces showdoensis.</title>
        <authorList>
            <person name="Thapa K.K."/>
            <person name="Metsa-Ketela M."/>
        </authorList>
    </citation>
    <scope>NUCLEOTIDE SEQUENCE [LARGE SCALE GENOMIC DNA]</scope>
    <source>
        <strain evidence="1 2">ATCC 15227</strain>
    </source>
</reference>
<evidence type="ECO:0000313" key="1">
    <source>
        <dbReference type="EMBL" id="KKZ73246.1"/>
    </source>
</evidence>
<keyword evidence="2" id="KW-1185">Reference proteome</keyword>
<dbReference type="EMBL" id="LAQS01000018">
    <property type="protein sequence ID" value="KKZ73246.1"/>
    <property type="molecule type" value="Genomic_DNA"/>
</dbReference>
<sequence>MLPADGYVAVFTTPEGDVYRTPLVCWRADGPHVYGVTLHKGGLRRAEELPGFTRYAVKPDCSCDATAPAVPAPVDRQLASR</sequence>
<protein>
    <submittedName>
        <fullName evidence="1">Uncharacterized protein</fullName>
    </submittedName>
</protein>
<organism evidence="1 2">
    <name type="scientific">Streptomyces showdoensis</name>
    <dbReference type="NCBI Taxonomy" id="68268"/>
    <lineage>
        <taxon>Bacteria</taxon>
        <taxon>Bacillati</taxon>
        <taxon>Actinomycetota</taxon>
        <taxon>Actinomycetes</taxon>
        <taxon>Kitasatosporales</taxon>
        <taxon>Streptomycetaceae</taxon>
        <taxon>Streptomyces</taxon>
    </lineage>
</organism>
<proteinExistence type="predicted"/>
<accession>A0A2P2GP28</accession>
<dbReference type="Pfam" id="PF19766">
    <property type="entry name" value="DUF6253"/>
    <property type="match status" value="1"/>
</dbReference>
<dbReference type="RefSeq" id="WP_046908014.1">
    <property type="nucleotide sequence ID" value="NZ_BAAAXG010000012.1"/>
</dbReference>
<evidence type="ECO:0000313" key="2">
    <source>
        <dbReference type="Proteomes" id="UP000265325"/>
    </source>
</evidence>